<protein>
    <recommendedName>
        <fullName evidence="2">GYF domain-containing protein</fullName>
    </recommendedName>
</protein>
<feature type="region of interest" description="Disordered" evidence="1">
    <location>
        <begin position="489"/>
        <end position="520"/>
    </location>
</feature>
<dbReference type="Gene3D" id="3.30.1490.40">
    <property type="match status" value="1"/>
</dbReference>
<dbReference type="EMBL" id="CAJNNV010000785">
    <property type="protein sequence ID" value="CAE8583548.1"/>
    <property type="molecule type" value="Genomic_DNA"/>
</dbReference>
<feature type="region of interest" description="Disordered" evidence="1">
    <location>
        <begin position="279"/>
        <end position="370"/>
    </location>
</feature>
<feature type="compositionally biased region" description="Low complexity" evidence="1">
    <location>
        <begin position="282"/>
        <end position="294"/>
    </location>
</feature>
<feature type="compositionally biased region" description="Basic and acidic residues" evidence="1">
    <location>
        <begin position="183"/>
        <end position="205"/>
    </location>
</feature>
<dbReference type="Proteomes" id="UP000626109">
    <property type="component" value="Unassembled WGS sequence"/>
</dbReference>
<comment type="caution">
    <text evidence="3">The sequence shown here is derived from an EMBL/GenBank/DDBJ whole genome shotgun (WGS) entry which is preliminary data.</text>
</comment>
<feature type="compositionally biased region" description="Acidic residues" evidence="1">
    <location>
        <begin position="173"/>
        <end position="182"/>
    </location>
</feature>
<evidence type="ECO:0000313" key="5">
    <source>
        <dbReference type="Proteomes" id="UP000654075"/>
    </source>
</evidence>
<evidence type="ECO:0000256" key="1">
    <source>
        <dbReference type="SAM" id="MobiDB-lite"/>
    </source>
</evidence>
<feature type="region of interest" description="Disordered" evidence="1">
    <location>
        <begin position="1"/>
        <end position="52"/>
    </location>
</feature>
<dbReference type="PROSITE" id="PS50829">
    <property type="entry name" value="GYF"/>
    <property type="match status" value="1"/>
</dbReference>
<evidence type="ECO:0000259" key="2">
    <source>
        <dbReference type="PROSITE" id="PS50829"/>
    </source>
</evidence>
<feature type="region of interest" description="Disordered" evidence="1">
    <location>
        <begin position="163"/>
        <end position="221"/>
    </location>
</feature>
<feature type="compositionally biased region" description="Low complexity" evidence="1">
    <location>
        <begin position="343"/>
        <end position="359"/>
    </location>
</feature>
<dbReference type="PANTHER" id="PTHR13138">
    <property type="entry name" value="PROTEIN LIN1"/>
    <property type="match status" value="1"/>
</dbReference>
<feature type="domain" description="GYF" evidence="2">
    <location>
        <begin position="652"/>
        <end position="717"/>
    </location>
</feature>
<dbReference type="PANTHER" id="PTHR13138:SF3">
    <property type="entry name" value="CD2 ANTIGEN CYTOPLASMIC TAIL-BINDING PROTEIN 2"/>
    <property type="match status" value="1"/>
</dbReference>
<sequence length="722" mass="75528">MPPKDAGEGKGKGRGGGGKGGGKGKKGEGRGVLGSSDAAKRLQEIDGRSVEAESSFEILRAQRGSIRKGRAAVNDFVRENEGIDEADPLQSMDDGIRLEPFNMRREMKEGHFDESGFYVTNKDEEKKVTDAWLDTVDQAAKAASFKKAAAQKLKAAEANKRITAMAHNLGPDSEGEEEEDKEDKEVLEGEDAEKAATEAKAKEEAEAAATKAEEEAEPAEAENEIAMLEELISFLRPLENPNQALARITKGGADASDAVVVLEPLKMRARVKQLRKVEEATKAAAKTAAAAGAAKQKRRKLNEWGEYADYEQPADRAAEAPPEQPATGTAAAAEPSGGVETVGGSAASAEGEGNGKAAEPTTESTDKAALAATAAAAAEAAAAEAAAAPTNSDKADKAVLAAAAAAAAEAAANAAAVAAAENSSVTNPEAVAKAAEKATADAKAVAEAAKAFAAEMKMSRSSVNFYPEQGPEAAALVNLNSEEVRAVREAAQPKQTLAEDQPFDFDGTVPKPGSKKKELGEVELARRKKIERLTDLCDRLLERGVLVYDSTRELMAIDVRERKGEKIAAPDASESKAGGGDAPKDAAAAAAAAPTKSEAPKPAGEVLYSNKRFKPSAGDASVAVESLDSLLAATAPVVAAVAAASTEGSSSGLFWQFRWTSSSGGNTDELHGPFDSVTMQGWTTQGCFSAERQAEVRQCDQQNNPQERCWHSWEKIDFALYV</sequence>
<dbReference type="GO" id="GO:0005682">
    <property type="term" value="C:U5 snRNP"/>
    <property type="evidence" value="ECO:0007669"/>
    <property type="project" value="InterPro"/>
</dbReference>
<dbReference type="AlphaFoldDB" id="A0A813D7L3"/>
<dbReference type="OrthoDB" id="437190at2759"/>
<dbReference type="Proteomes" id="UP000654075">
    <property type="component" value="Unassembled WGS sequence"/>
</dbReference>
<dbReference type="InterPro" id="IPR039905">
    <property type="entry name" value="CD2BP2/Lin1"/>
</dbReference>
<feature type="compositionally biased region" description="Basic and acidic residues" evidence="1">
    <location>
        <begin position="38"/>
        <end position="51"/>
    </location>
</feature>
<organism evidence="3 5">
    <name type="scientific">Polarella glacialis</name>
    <name type="common">Dinoflagellate</name>
    <dbReference type="NCBI Taxonomy" id="89957"/>
    <lineage>
        <taxon>Eukaryota</taxon>
        <taxon>Sar</taxon>
        <taxon>Alveolata</taxon>
        <taxon>Dinophyceae</taxon>
        <taxon>Suessiales</taxon>
        <taxon>Suessiaceae</taxon>
        <taxon>Polarella</taxon>
    </lineage>
</organism>
<proteinExistence type="predicted"/>
<evidence type="ECO:0000313" key="4">
    <source>
        <dbReference type="EMBL" id="CAE8718656.1"/>
    </source>
</evidence>
<dbReference type="InterPro" id="IPR035445">
    <property type="entry name" value="GYF-like_dom_sf"/>
</dbReference>
<name>A0A813D7L3_POLGL</name>
<feature type="region of interest" description="Disordered" evidence="1">
    <location>
        <begin position="565"/>
        <end position="602"/>
    </location>
</feature>
<evidence type="ECO:0000313" key="3">
    <source>
        <dbReference type="EMBL" id="CAE8583548.1"/>
    </source>
</evidence>
<feature type="compositionally biased region" description="Low complexity" evidence="1">
    <location>
        <begin position="585"/>
        <end position="602"/>
    </location>
</feature>
<reference evidence="3" key="1">
    <citation type="submission" date="2021-02" db="EMBL/GenBank/DDBJ databases">
        <authorList>
            <person name="Dougan E. K."/>
            <person name="Rhodes N."/>
            <person name="Thang M."/>
            <person name="Chan C."/>
        </authorList>
    </citation>
    <scope>NUCLEOTIDE SEQUENCE</scope>
</reference>
<keyword evidence="5" id="KW-1185">Reference proteome</keyword>
<dbReference type="EMBL" id="CAJNNW010033396">
    <property type="protein sequence ID" value="CAE8718656.1"/>
    <property type="molecule type" value="Genomic_DNA"/>
</dbReference>
<accession>A0A813D7L3</accession>
<dbReference type="SUPFAM" id="SSF55277">
    <property type="entry name" value="GYF domain"/>
    <property type="match status" value="1"/>
</dbReference>
<dbReference type="InterPro" id="IPR003169">
    <property type="entry name" value="GYF"/>
</dbReference>
<feature type="compositionally biased region" description="Basic and acidic residues" evidence="1">
    <location>
        <begin position="1"/>
        <end position="11"/>
    </location>
</feature>
<gene>
    <name evidence="3" type="ORF">PGLA1383_LOCUS2508</name>
    <name evidence="4" type="ORF">PGLA2088_LOCUS40193</name>
</gene>